<feature type="transmembrane region" description="Helical" evidence="2">
    <location>
        <begin position="80"/>
        <end position="99"/>
    </location>
</feature>
<feature type="compositionally biased region" description="Low complexity" evidence="1">
    <location>
        <begin position="113"/>
        <end position="123"/>
    </location>
</feature>
<evidence type="ECO:0000313" key="5">
    <source>
        <dbReference type="Proteomes" id="UP001651690"/>
    </source>
</evidence>
<name>A0ABT1M980_9MYCO</name>
<evidence type="ECO:0000259" key="3">
    <source>
        <dbReference type="Pfam" id="PF08044"/>
    </source>
</evidence>
<proteinExistence type="predicted"/>
<gene>
    <name evidence="4" type="ORF">NM203_22435</name>
</gene>
<evidence type="ECO:0000256" key="1">
    <source>
        <dbReference type="SAM" id="MobiDB-lite"/>
    </source>
</evidence>
<dbReference type="Proteomes" id="UP001651690">
    <property type="component" value="Unassembled WGS sequence"/>
</dbReference>
<protein>
    <submittedName>
        <fullName evidence="4">DUF1707 domain-containing protein</fullName>
    </submittedName>
</protein>
<evidence type="ECO:0000256" key="2">
    <source>
        <dbReference type="SAM" id="Phobius"/>
    </source>
</evidence>
<organism evidence="4 5">
    <name type="scientific">Mycolicibacterium arenosum</name>
    <dbReference type="NCBI Taxonomy" id="2952157"/>
    <lineage>
        <taxon>Bacteria</taxon>
        <taxon>Bacillati</taxon>
        <taxon>Actinomycetota</taxon>
        <taxon>Actinomycetes</taxon>
        <taxon>Mycobacteriales</taxon>
        <taxon>Mycobacteriaceae</taxon>
        <taxon>Mycolicibacterium</taxon>
    </lineage>
</organism>
<feature type="region of interest" description="Disordered" evidence="1">
    <location>
        <begin position="104"/>
        <end position="140"/>
    </location>
</feature>
<reference evidence="4 5" key="1">
    <citation type="submission" date="2022-06" db="EMBL/GenBank/DDBJ databases">
        <title>Mycolicibacterium sp. CAU 1645 isolated from seawater.</title>
        <authorList>
            <person name="Kim W."/>
        </authorList>
    </citation>
    <scope>NUCLEOTIDE SEQUENCE [LARGE SCALE GENOMIC DNA]</scope>
    <source>
        <strain evidence="4 5">CAU 1645</strain>
    </source>
</reference>
<keyword evidence="5" id="KW-1185">Reference proteome</keyword>
<accession>A0ABT1M980</accession>
<keyword evidence="2" id="KW-0812">Transmembrane</keyword>
<keyword evidence="2" id="KW-0472">Membrane</keyword>
<evidence type="ECO:0000313" key="4">
    <source>
        <dbReference type="EMBL" id="MCP9274952.1"/>
    </source>
</evidence>
<dbReference type="PANTHER" id="PTHR40763:SF4">
    <property type="entry name" value="DUF1707 DOMAIN-CONTAINING PROTEIN"/>
    <property type="match status" value="1"/>
</dbReference>
<dbReference type="RefSeq" id="WP_255062656.1">
    <property type="nucleotide sequence ID" value="NZ_JANDBD010000009.1"/>
</dbReference>
<dbReference type="Pfam" id="PF08044">
    <property type="entry name" value="DUF1707"/>
    <property type="match status" value="1"/>
</dbReference>
<sequence length="295" mass="30911">MAKGQSPRTRARDADRNAVCQILDGALVEGQLTGQEHRERVAAATRATTLGELQGLTADLQPSTSAEQPRRTARVNRRGWVLAAGAFGLIAVIVAVVVATSGSDAPPTPSGVVAEPVAESPVAPTEPPSPGSSPDGVEPSVVAMPTEFHTVDGMTALLDTIRQRFGDTTGIELAIWREDAMLLRPDPTDDQAKLLYRFNNGWGDPSDRPRDPEDEPADLGAFDVAAVVEALRVAPDTVGIPAADVSDLVIDIDHLRGPAGPGALELMIKVSSTSGDSGFVYLDGAGTVKRVEQPT</sequence>
<dbReference type="EMBL" id="JANDBD010000009">
    <property type="protein sequence ID" value="MCP9274952.1"/>
    <property type="molecule type" value="Genomic_DNA"/>
</dbReference>
<keyword evidence="2" id="KW-1133">Transmembrane helix</keyword>
<dbReference type="InterPro" id="IPR012551">
    <property type="entry name" value="DUF1707_SHOCT-like"/>
</dbReference>
<comment type="caution">
    <text evidence="4">The sequence shown here is derived from an EMBL/GenBank/DDBJ whole genome shotgun (WGS) entry which is preliminary data.</text>
</comment>
<feature type="domain" description="DUF1707" evidence="3">
    <location>
        <begin position="9"/>
        <end position="61"/>
    </location>
</feature>
<dbReference type="PANTHER" id="PTHR40763">
    <property type="entry name" value="MEMBRANE PROTEIN-RELATED"/>
    <property type="match status" value="1"/>
</dbReference>